<dbReference type="AlphaFoldDB" id="A0A182JJQ2"/>
<organism evidence="2">
    <name type="scientific">Anopheles atroparvus</name>
    <name type="common">European mosquito</name>
    <dbReference type="NCBI Taxonomy" id="41427"/>
    <lineage>
        <taxon>Eukaryota</taxon>
        <taxon>Metazoa</taxon>
        <taxon>Ecdysozoa</taxon>
        <taxon>Arthropoda</taxon>
        <taxon>Hexapoda</taxon>
        <taxon>Insecta</taxon>
        <taxon>Pterygota</taxon>
        <taxon>Neoptera</taxon>
        <taxon>Endopterygota</taxon>
        <taxon>Diptera</taxon>
        <taxon>Nematocera</taxon>
        <taxon>Culicoidea</taxon>
        <taxon>Culicidae</taxon>
        <taxon>Anophelinae</taxon>
        <taxon>Anopheles</taxon>
    </lineage>
</organism>
<reference evidence="2" key="1">
    <citation type="submission" date="2022-08" db="UniProtKB">
        <authorList>
            <consortium name="EnsemblMetazoa"/>
        </authorList>
    </citation>
    <scope>IDENTIFICATION</scope>
    <source>
        <strain evidence="2">EBRO</strain>
    </source>
</reference>
<dbReference type="VEuPathDB" id="VectorBase:AATE019349"/>
<dbReference type="PANTHER" id="PTHR12243:SF67">
    <property type="entry name" value="COREPRESSOR OF PANGOLIN, ISOFORM A-RELATED"/>
    <property type="match status" value="1"/>
</dbReference>
<dbReference type="InterPro" id="IPR006578">
    <property type="entry name" value="MADF-dom"/>
</dbReference>
<sequence>MEEKRIGKKKLSQDEQEKVFQLIDRVKQHPELWNEKHALYKNIVMKKDLWETVAAEMGEAEDFVHMKWRGLLSSYRRIRAEISRSHVTGSGTADVIRSKWFAFEAMQFLNDTNKPRQTINSLPDDDEPLHPSSTQPPPHMEEEWLEQTSDENATHQNIRPWEDEENLPKRKSRKRKNNPSDVDQQVIDLIFDMKKKMEEDADANKKGNAAIGTYVTARLNELTDRKRNKAVVQITTILQQIADESDDE</sequence>
<proteinExistence type="predicted"/>
<dbReference type="Pfam" id="PF10545">
    <property type="entry name" value="MADF_DNA_bdg"/>
    <property type="match status" value="1"/>
</dbReference>
<dbReference type="InterPro" id="IPR039353">
    <property type="entry name" value="TF_Adf1"/>
</dbReference>
<accession>A0A182JJQ2</accession>
<evidence type="ECO:0000313" key="2">
    <source>
        <dbReference type="EnsemblMetazoa" id="AATE019349-PA.1"/>
    </source>
</evidence>
<dbReference type="GO" id="GO:0005634">
    <property type="term" value="C:nucleus"/>
    <property type="evidence" value="ECO:0007669"/>
    <property type="project" value="TreeGrafter"/>
</dbReference>
<dbReference type="EnsemblMetazoa" id="AATE019349-RA">
    <property type="protein sequence ID" value="AATE019349-PA.1"/>
    <property type="gene ID" value="AATE019349"/>
</dbReference>
<protein>
    <submittedName>
        <fullName evidence="2">Uncharacterized protein</fullName>
    </submittedName>
</protein>
<dbReference type="GO" id="GO:0005667">
    <property type="term" value="C:transcription regulator complex"/>
    <property type="evidence" value="ECO:0007669"/>
    <property type="project" value="TreeGrafter"/>
</dbReference>
<feature type="compositionally biased region" description="Polar residues" evidence="1">
    <location>
        <begin position="112"/>
        <end position="121"/>
    </location>
</feature>
<dbReference type="SMART" id="SM00595">
    <property type="entry name" value="MADF"/>
    <property type="match status" value="1"/>
</dbReference>
<dbReference type="PROSITE" id="PS51029">
    <property type="entry name" value="MADF"/>
    <property type="match status" value="1"/>
</dbReference>
<name>A0A182JJQ2_ANOAO</name>
<dbReference type="PANTHER" id="PTHR12243">
    <property type="entry name" value="MADF DOMAIN TRANSCRIPTION FACTOR"/>
    <property type="match status" value="1"/>
</dbReference>
<dbReference type="EMBL" id="AXCP01009338">
    <property type="status" value="NOT_ANNOTATED_CDS"/>
    <property type="molecule type" value="Genomic_DNA"/>
</dbReference>
<dbReference type="STRING" id="41427.A0A182JJQ2"/>
<evidence type="ECO:0000256" key="1">
    <source>
        <dbReference type="SAM" id="MobiDB-lite"/>
    </source>
</evidence>
<dbReference type="GO" id="GO:0006357">
    <property type="term" value="P:regulation of transcription by RNA polymerase II"/>
    <property type="evidence" value="ECO:0007669"/>
    <property type="project" value="TreeGrafter"/>
</dbReference>
<feature type="region of interest" description="Disordered" evidence="1">
    <location>
        <begin position="112"/>
        <end position="183"/>
    </location>
</feature>